<dbReference type="PIRSF" id="PIRSF016702">
    <property type="entry name" value="DNA_bp_PD1"/>
    <property type="match status" value="1"/>
</dbReference>
<evidence type="ECO:0000313" key="2">
    <source>
        <dbReference type="EMBL" id="MCT7376274.1"/>
    </source>
</evidence>
<evidence type="ECO:0000313" key="3">
    <source>
        <dbReference type="Proteomes" id="UP001320831"/>
    </source>
</evidence>
<dbReference type="Gene3D" id="3.30.1330.80">
    <property type="entry name" value="Hypothetical protein, similar to alpha- acetolactate decarboxylase, domain 2"/>
    <property type="match status" value="1"/>
</dbReference>
<organism evidence="2 3">
    <name type="scientific">Chelativorans salis</name>
    <dbReference type="NCBI Taxonomy" id="2978478"/>
    <lineage>
        <taxon>Bacteria</taxon>
        <taxon>Pseudomonadati</taxon>
        <taxon>Pseudomonadota</taxon>
        <taxon>Alphaproteobacteria</taxon>
        <taxon>Hyphomicrobiales</taxon>
        <taxon>Phyllobacteriaceae</taxon>
        <taxon>Chelativorans</taxon>
    </lineage>
</organism>
<dbReference type="Pfam" id="PF03479">
    <property type="entry name" value="PCC"/>
    <property type="match status" value="1"/>
</dbReference>
<protein>
    <submittedName>
        <fullName evidence="2">DNA-binding protein</fullName>
    </submittedName>
</protein>
<dbReference type="SUPFAM" id="SSF117856">
    <property type="entry name" value="AF0104/ALDC/Ptd012-like"/>
    <property type="match status" value="1"/>
</dbReference>
<proteinExistence type="predicted"/>
<keyword evidence="3" id="KW-1185">Reference proteome</keyword>
<dbReference type="GO" id="GO:0003677">
    <property type="term" value="F:DNA binding"/>
    <property type="evidence" value="ECO:0007669"/>
    <property type="project" value="UniProtKB-KW"/>
</dbReference>
<comment type="caution">
    <text evidence="2">The sequence shown here is derived from an EMBL/GenBank/DDBJ whole genome shotgun (WGS) entry which is preliminary data.</text>
</comment>
<name>A0ABT2LQB1_9HYPH</name>
<dbReference type="Proteomes" id="UP001320831">
    <property type="component" value="Unassembled WGS sequence"/>
</dbReference>
<dbReference type="InterPro" id="IPR025707">
    <property type="entry name" value="DNA_bp_PD1"/>
</dbReference>
<dbReference type="PANTHER" id="PTHR34988:SF1">
    <property type="entry name" value="DNA-BINDING PROTEIN"/>
    <property type="match status" value="1"/>
</dbReference>
<keyword evidence="2" id="KW-0238">DNA-binding</keyword>
<feature type="domain" description="PPC" evidence="1">
    <location>
        <begin position="8"/>
        <end position="146"/>
    </location>
</feature>
<dbReference type="InterPro" id="IPR005175">
    <property type="entry name" value="PPC_dom"/>
</dbReference>
<reference evidence="2 3" key="1">
    <citation type="submission" date="2022-09" db="EMBL/GenBank/DDBJ databases">
        <title>Chelativorans salina sp. nov., a novel slightly halophilic bacterium isolated from a saline lake sediment enrichment.</title>
        <authorList>
            <person name="Gao L."/>
            <person name="Fang B.-Z."/>
            <person name="Li W.-J."/>
        </authorList>
    </citation>
    <scope>NUCLEOTIDE SEQUENCE [LARGE SCALE GENOMIC DNA]</scope>
    <source>
        <strain evidence="2 3">EGI FJ00035</strain>
    </source>
</reference>
<accession>A0ABT2LQB1</accession>
<dbReference type="CDD" id="cd11378">
    <property type="entry name" value="DUF296"/>
    <property type="match status" value="1"/>
</dbReference>
<dbReference type="PROSITE" id="PS51742">
    <property type="entry name" value="PPC"/>
    <property type="match status" value="1"/>
</dbReference>
<evidence type="ECO:0000259" key="1">
    <source>
        <dbReference type="PROSITE" id="PS51742"/>
    </source>
</evidence>
<sequence length="147" mass="16058">MQSRILAENDGQKTYALVLETGEEVMACLQEFADGQRLTAAQFSAIGAFSDAVITFFDWEKKEYLPNPITEQVEVASLNGDVALAPDGSRAIHIHTVLGRRDGAAFAGHLAEAHVRPTLEVIVTENPAHLDKRYDPESGLVLIRPES</sequence>
<gene>
    <name evidence="2" type="ORF">N5A92_14645</name>
</gene>
<dbReference type="RefSeq" id="WP_260904047.1">
    <property type="nucleotide sequence ID" value="NZ_JAOCZP010000004.1"/>
</dbReference>
<dbReference type="EMBL" id="JAOCZP010000004">
    <property type="protein sequence ID" value="MCT7376274.1"/>
    <property type="molecule type" value="Genomic_DNA"/>
</dbReference>
<dbReference type="PANTHER" id="PTHR34988">
    <property type="entry name" value="PROTEIN, PUTATIVE-RELATED"/>
    <property type="match status" value="1"/>
</dbReference>